<evidence type="ECO:0000313" key="8">
    <source>
        <dbReference type="EMBL" id="KKS56842.1"/>
    </source>
</evidence>
<dbReference type="PANTHER" id="PTHR43133">
    <property type="entry name" value="RNA POLYMERASE ECF-TYPE SIGMA FACTO"/>
    <property type="match status" value="1"/>
</dbReference>
<dbReference type="InterPro" id="IPR013324">
    <property type="entry name" value="RNA_pol_sigma_r3/r4-like"/>
</dbReference>
<dbReference type="EMBL" id="LCDO01000005">
    <property type="protein sequence ID" value="KKS56842.1"/>
    <property type="molecule type" value="Genomic_DNA"/>
</dbReference>
<dbReference type="SUPFAM" id="SSF88946">
    <property type="entry name" value="Sigma2 domain of RNA polymerase sigma factors"/>
    <property type="match status" value="1"/>
</dbReference>
<evidence type="ECO:0000256" key="1">
    <source>
        <dbReference type="ARBA" id="ARBA00010641"/>
    </source>
</evidence>
<keyword evidence="5" id="KW-0175">Coiled coil</keyword>
<dbReference type="CDD" id="cd06171">
    <property type="entry name" value="Sigma70_r4"/>
    <property type="match status" value="1"/>
</dbReference>
<evidence type="ECO:0000256" key="4">
    <source>
        <dbReference type="ARBA" id="ARBA00023163"/>
    </source>
</evidence>
<dbReference type="PANTHER" id="PTHR43133:SF57">
    <property type="entry name" value="RNA POLYMERASE SIGMA-70 FACTOR"/>
    <property type="match status" value="1"/>
</dbReference>
<dbReference type="Gene3D" id="1.10.1740.10">
    <property type="match status" value="1"/>
</dbReference>
<evidence type="ECO:0000259" key="7">
    <source>
        <dbReference type="Pfam" id="PF08281"/>
    </source>
</evidence>
<keyword evidence="2" id="KW-0805">Transcription regulation</keyword>
<dbReference type="InterPro" id="IPR013325">
    <property type="entry name" value="RNA_pol_sigma_r2"/>
</dbReference>
<comment type="similarity">
    <text evidence="1">Belongs to the sigma-70 factor family. ECF subfamily.</text>
</comment>
<evidence type="ECO:0000259" key="6">
    <source>
        <dbReference type="Pfam" id="PF04542"/>
    </source>
</evidence>
<organism evidence="8 9">
    <name type="scientific">Candidatus Magasanikbacteria bacterium GW2011_GWA2_42_32</name>
    <dbReference type="NCBI Taxonomy" id="1619039"/>
    <lineage>
        <taxon>Bacteria</taxon>
        <taxon>Candidatus Magasanikiibacteriota</taxon>
    </lineage>
</organism>
<dbReference type="AlphaFoldDB" id="A0A0G1A723"/>
<accession>A0A0G1A723</accession>
<proteinExistence type="inferred from homology"/>
<dbReference type="InterPro" id="IPR036388">
    <property type="entry name" value="WH-like_DNA-bd_sf"/>
</dbReference>
<evidence type="ECO:0000256" key="3">
    <source>
        <dbReference type="ARBA" id="ARBA00023082"/>
    </source>
</evidence>
<dbReference type="InterPro" id="IPR014284">
    <property type="entry name" value="RNA_pol_sigma-70_dom"/>
</dbReference>
<dbReference type="InterPro" id="IPR013249">
    <property type="entry name" value="RNA_pol_sigma70_r4_t2"/>
</dbReference>
<dbReference type="Pfam" id="PF08281">
    <property type="entry name" value="Sigma70_r4_2"/>
    <property type="match status" value="1"/>
</dbReference>
<evidence type="ECO:0000256" key="2">
    <source>
        <dbReference type="ARBA" id="ARBA00023015"/>
    </source>
</evidence>
<reference evidence="8 9" key="1">
    <citation type="journal article" date="2015" name="Nature">
        <title>rRNA introns, odd ribosomes, and small enigmatic genomes across a large radiation of phyla.</title>
        <authorList>
            <person name="Brown C.T."/>
            <person name="Hug L.A."/>
            <person name="Thomas B.C."/>
            <person name="Sharon I."/>
            <person name="Castelle C.J."/>
            <person name="Singh A."/>
            <person name="Wilkins M.J."/>
            <person name="Williams K.H."/>
            <person name="Banfield J.F."/>
        </authorList>
    </citation>
    <scope>NUCLEOTIDE SEQUENCE [LARGE SCALE GENOMIC DNA]</scope>
</reference>
<sequence>MSVKTQLQEKWLLYEVKVKRNPDAFGKLYDLYAPKIYRFIYFKVSSVADAEDLTAEVFLKTWEHINSGKEVKKFAGLLYRVARNKVIDFYRHRAVAGETPIDDLLLKKLSDEGTAVKKMETQNEMEELIKSLRVLKDEYREALTLRFIDELSVGEIAEILNKSQVGARVLLHRALKTLKKVMEDKESK</sequence>
<dbReference type="Gene3D" id="1.10.10.10">
    <property type="entry name" value="Winged helix-like DNA-binding domain superfamily/Winged helix DNA-binding domain"/>
    <property type="match status" value="1"/>
</dbReference>
<dbReference type="NCBIfam" id="TIGR02937">
    <property type="entry name" value="sigma70-ECF"/>
    <property type="match status" value="1"/>
</dbReference>
<name>A0A0G1A723_9BACT</name>
<gene>
    <name evidence="8" type="ORF">UV20_C0005G0007</name>
</gene>
<comment type="caution">
    <text evidence="8">The sequence shown here is derived from an EMBL/GenBank/DDBJ whole genome shotgun (WGS) entry which is preliminary data.</text>
</comment>
<evidence type="ECO:0000313" key="9">
    <source>
        <dbReference type="Proteomes" id="UP000034837"/>
    </source>
</evidence>
<dbReference type="Pfam" id="PF04542">
    <property type="entry name" value="Sigma70_r2"/>
    <property type="match status" value="1"/>
</dbReference>
<dbReference type="GO" id="GO:0016987">
    <property type="term" value="F:sigma factor activity"/>
    <property type="evidence" value="ECO:0007669"/>
    <property type="project" value="UniProtKB-KW"/>
</dbReference>
<protein>
    <submittedName>
        <fullName evidence="8">RNA polymerase, sigma-24 subunit, ECF subfamily</fullName>
    </submittedName>
</protein>
<dbReference type="SUPFAM" id="SSF88659">
    <property type="entry name" value="Sigma3 and sigma4 domains of RNA polymerase sigma factors"/>
    <property type="match status" value="1"/>
</dbReference>
<keyword evidence="4" id="KW-0804">Transcription</keyword>
<keyword evidence="3" id="KW-0731">Sigma factor</keyword>
<dbReference type="Proteomes" id="UP000034837">
    <property type="component" value="Unassembled WGS sequence"/>
</dbReference>
<dbReference type="GO" id="GO:0003677">
    <property type="term" value="F:DNA binding"/>
    <property type="evidence" value="ECO:0007669"/>
    <property type="project" value="InterPro"/>
</dbReference>
<evidence type="ECO:0000256" key="5">
    <source>
        <dbReference type="SAM" id="Coils"/>
    </source>
</evidence>
<dbReference type="InterPro" id="IPR007627">
    <property type="entry name" value="RNA_pol_sigma70_r2"/>
</dbReference>
<feature type="domain" description="RNA polymerase sigma factor 70 region 4 type 2" evidence="7">
    <location>
        <begin position="126"/>
        <end position="178"/>
    </location>
</feature>
<feature type="domain" description="RNA polymerase sigma-70 region 2" evidence="6">
    <location>
        <begin position="28"/>
        <end position="93"/>
    </location>
</feature>
<dbReference type="InterPro" id="IPR039425">
    <property type="entry name" value="RNA_pol_sigma-70-like"/>
</dbReference>
<feature type="coiled-coil region" evidence="5">
    <location>
        <begin position="118"/>
        <end position="145"/>
    </location>
</feature>
<dbReference type="GO" id="GO:0006352">
    <property type="term" value="P:DNA-templated transcription initiation"/>
    <property type="evidence" value="ECO:0007669"/>
    <property type="project" value="InterPro"/>
</dbReference>